<reference evidence="1" key="2">
    <citation type="submission" date="2020-11" db="EMBL/GenBank/DDBJ databases">
        <authorList>
            <person name="McCartney M.A."/>
            <person name="Auch B."/>
            <person name="Kono T."/>
            <person name="Mallez S."/>
            <person name="Becker A."/>
            <person name="Gohl D.M."/>
            <person name="Silverstein K.A.T."/>
            <person name="Koren S."/>
            <person name="Bechman K.B."/>
            <person name="Herman A."/>
            <person name="Abrahante J.E."/>
            <person name="Garbe J."/>
        </authorList>
    </citation>
    <scope>NUCLEOTIDE SEQUENCE</scope>
    <source>
        <strain evidence="1">Duluth1</strain>
        <tissue evidence="1">Whole animal</tissue>
    </source>
</reference>
<organism evidence="1 2">
    <name type="scientific">Dreissena polymorpha</name>
    <name type="common">Zebra mussel</name>
    <name type="synonym">Mytilus polymorpha</name>
    <dbReference type="NCBI Taxonomy" id="45954"/>
    <lineage>
        <taxon>Eukaryota</taxon>
        <taxon>Metazoa</taxon>
        <taxon>Spiralia</taxon>
        <taxon>Lophotrochozoa</taxon>
        <taxon>Mollusca</taxon>
        <taxon>Bivalvia</taxon>
        <taxon>Autobranchia</taxon>
        <taxon>Heteroconchia</taxon>
        <taxon>Euheterodonta</taxon>
        <taxon>Imparidentia</taxon>
        <taxon>Neoheterodontei</taxon>
        <taxon>Myida</taxon>
        <taxon>Dreissenoidea</taxon>
        <taxon>Dreissenidae</taxon>
        <taxon>Dreissena</taxon>
    </lineage>
</organism>
<name>A0A9D3YI96_DREPO</name>
<dbReference type="Proteomes" id="UP000828390">
    <property type="component" value="Unassembled WGS sequence"/>
</dbReference>
<dbReference type="AlphaFoldDB" id="A0A9D3YI96"/>
<proteinExistence type="predicted"/>
<gene>
    <name evidence="1" type="ORF">DPMN_074738</name>
</gene>
<protein>
    <submittedName>
        <fullName evidence="1">Uncharacterized protein</fullName>
    </submittedName>
</protein>
<comment type="caution">
    <text evidence="1">The sequence shown here is derived from an EMBL/GenBank/DDBJ whole genome shotgun (WGS) entry which is preliminary data.</text>
</comment>
<evidence type="ECO:0000313" key="1">
    <source>
        <dbReference type="EMBL" id="KAH3699775.1"/>
    </source>
</evidence>
<accession>A0A9D3YI96</accession>
<reference evidence="1" key="1">
    <citation type="journal article" date="2019" name="bioRxiv">
        <title>The Genome of the Zebra Mussel, Dreissena polymorpha: A Resource for Invasive Species Research.</title>
        <authorList>
            <person name="McCartney M.A."/>
            <person name="Auch B."/>
            <person name="Kono T."/>
            <person name="Mallez S."/>
            <person name="Zhang Y."/>
            <person name="Obille A."/>
            <person name="Becker A."/>
            <person name="Abrahante J.E."/>
            <person name="Garbe J."/>
            <person name="Badalamenti J.P."/>
            <person name="Herman A."/>
            <person name="Mangelson H."/>
            <person name="Liachko I."/>
            <person name="Sullivan S."/>
            <person name="Sone E.D."/>
            <person name="Koren S."/>
            <person name="Silverstein K.A.T."/>
            <person name="Beckman K.B."/>
            <person name="Gohl D.M."/>
        </authorList>
    </citation>
    <scope>NUCLEOTIDE SEQUENCE</scope>
    <source>
        <strain evidence="1">Duluth1</strain>
        <tissue evidence="1">Whole animal</tissue>
    </source>
</reference>
<sequence>MLSMLLRSGVCKREVTEKSSYLNRTGSVFYIGRHCEIFEDGYQTLDDAVCIVKKSSGNLLVSETLANSMELLAATDAQYKFLLADVGSPGSNSDFDIFNDFQLPQALERNTLGFPEPDSFPHDENAILLYE</sequence>
<evidence type="ECO:0000313" key="2">
    <source>
        <dbReference type="Proteomes" id="UP000828390"/>
    </source>
</evidence>
<dbReference type="EMBL" id="JAIWYP010000015">
    <property type="protein sequence ID" value="KAH3699775.1"/>
    <property type="molecule type" value="Genomic_DNA"/>
</dbReference>
<keyword evidence="2" id="KW-1185">Reference proteome</keyword>